<dbReference type="GO" id="GO:0016491">
    <property type="term" value="F:oxidoreductase activity"/>
    <property type="evidence" value="ECO:0007669"/>
    <property type="project" value="InterPro"/>
</dbReference>
<dbReference type="InterPro" id="IPR036249">
    <property type="entry name" value="Thioredoxin-like_sf"/>
</dbReference>
<dbReference type="OrthoDB" id="9784896at2"/>
<dbReference type="PANTHER" id="PTHR35891:SF2">
    <property type="entry name" value="THIOL:DISULFIDE INTERCHANGE PROTEIN DSBA"/>
    <property type="match status" value="1"/>
</dbReference>
<evidence type="ECO:0000256" key="7">
    <source>
        <dbReference type="SAM" id="SignalP"/>
    </source>
</evidence>
<sequence length="209" mass="23722">MLSKKIIFAMFSFMLVFSVQAENYVQDIHYQVLEGERSQNKEVTEYFSFYCPHCFTQEPMMLSLVASLPVGTKFNKNHVDKMPGRNVEIEHSLTKALIVSELLHIEEKMVPVIFNTIHVSKTILNSSADVKNLFIANGVDGPNYDKIYSSFAVSMQFNQMQQKTAALRKQGVGTVPTVIVNGKYRVLTKSLKGEEDFLKLVAFLLNKNN</sequence>
<dbReference type="RefSeq" id="WP_068372622.1">
    <property type="nucleotide sequence ID" value="NZ_LSNE01000003.1"/>
</dbReference>
<dbReference type="InterPro" id="IPR023205">
    <property type="entry name" value="DsbA/DsbL"/>
</dbReference>
<dbReference type="InterPro" id="IPR001853">
    <property type="entry name" value="DSBA-like_thioredoxin_dom"/>
</dbReference>
<feature type="signal peptide" evidence="7">
    <location>
        <begin position="1"/>
        <end position="21"/>
    </location>
</feature>
<dbReference type="STRING" id="1799789.AX660_06500"/>
<comment type="similarity">
    <text evidence="1">Belongs to the thioredoxin family. DsbA subfamily.</text>
</comment>
<dbReference type="Gene3D" id="3.40.30.10">
    <property type="entry name" value="Glutaredoxin"/>
    <property type="match status" value="1"/>
</dbReference>
<keyword evidence="3 5" id="KW-1015">Disulfide bond</keyword>
<evidence type="ECO:0000256" key="4">
    <source>
        <dbReference type="ARBA" id="ARBA00023284"/>
    </source>
</evidence>
<evidence type="ECO:0000256" key="1">
    <source>
        <dbReference type="ARBA" id="ARBA00005791"/>
    </source>
</evidence>
<dbReference type="Proteomes" id="UP000070299">
    <property type="component" value="Unassembled WGS sequence"/>
</dbReference>
<feature type="chain" id="PRO_5007469362" description="Thiol:disulfide interchange protein" evidence="7">
    <location>
        <begin position="22"/>
        <end position="209"/>
    </location>
</feature>
<evidence type="ECO:0000256" key="2">
    <source>
        <dbReference type="ARBA" id="ARBA00022729"/>
    </source>
</evidence>
<evidence type="ECO:0000256" key="6">
    <source>
        <dbReference type="PIRSR" id="PIRSR001488-1"/>
    </source>
</evidence>
<evidence type="ECO:0000313" key="10">
    <source>
        <dbReference type="Proteomes" id="UP000070299"/>
    </source>
</evidence>
<comment type="subcellular location">
    <subcellularLocation>
        <location evidence="5">Periplasm</location>
    </subcellularLocation>
</comment>
<reference evidence="10" key="1">
    <citation type="submission" date="2016-02" db="EMBL/GenBank/DDBJ databases">
        <authorList>
            <person name="Schultz-Johansen M."/>
            <person name="Glaring M.A."/>
            <person name="Bech P.K."/>
            <person name="Stougaard P."/>
        </authorList>
    </citation>
    <scope>NUCLEOTIDE SEQUENCE [LARGE SCALE GENOMIC DNA]</scope>
    <source>
        <strain evidence="10">S66</strain>
    </source>
</reference>
<evidence type="ECO:0000259" key="8">
    <source>
        <dbReference type="Pfam" id="PF01323"/>
    </source>
</evidence>
<name>A0A136A373_9ALTE</name>
<comment type="caution">
    <text evidence="9">The sequence shown here is derived from an EMBL/GenBank/DDBJ whole genome shotgun (WGS) entry which is preliminary data.</text>
</comment>
<dbReference type="Pfam" id="PF01323">
    <property type="entry name" value="DSBA"/>
    <property type="match status" value="1"/>
</dbReference>
<dbReference type="SUPFAM" id="SSF52833">
    <property type="entry name" value="Thioredoxin-like"/>
    <property type="match status" value="1"/>
</dbReference>
<evidence type="ECO:0000256" key="3">
    <source>
        <dbReference type="ARBA" id="ARBA00023157"/>
    </source>
</evidence>
<feature type="domain" description="DSBA-like thioredoxin" evidence="8">
    <location>
        <begin position="43"/>
        <end position="185"/>
    </location>
</feature>
<dbReference type="GO" id="GO:0042597">
    <property type="term" value="C:periplasmic space"/>
    <property type="evidence" value="ECO:0007669"/>
    <property type="project" value="UniProtKB-SubCell"/>
</dbReference>
<keyword evidence="4" id="KW-0676">Redox-active center</keyword>
<keyword evidence="5" id="KW-0574">Periplasm</keyword>
<keyword evidence="10" id="KW-1185">Reference proteome</keyword>
<organism evidence="9 10">
    <name type="scientific">Paraglaciecola hydrolytica</name>
    <dbReference type="NCBI Taxonomy" id="1799789"/>
    <lineage>
        <taxon>Bacteria</taxon>
        <taxon>Pseudomonadati</taxon>
        <taxon>Pseudomonadota</taxon>
        <taxon>Gammaproteobacteria</taxon>
        <taxon>Alteromonadales</taxon>
        <taxon>Alteromonadaceae</taxon>
        <taxon>Paraglaciecola</taxon>
    </lineage>
</organism>
<gene>
    <name evidence="9" type="ORF">AX660_06500</name>
</gene>
<dbReference type="EMBL" id="LSNE01000003">
    <property type="protein sequence ID" value="KXI29688.1"/>
    <property type="molecule type" value="Genomic_DNA"/>
</dbReference>
<evidence type="ECO:0000256" key="5">
    <source>
        <dbReference type="PIRNR" id="PIRNR001488"/>
    </source>
</evidence>
<dbReference type="PROSITE" id="PS00194">
    <property type="entry name" value="THIOREDOXIN_1"/>
    <property type="match status" value="1"/>
</dbReference>
<feature type="disulfide bond" description="Redox-active" evidence="6">
    <location>
        <begin position="51"/>
        <end position="54"/>
    </location>
</feature>
<proteinExistence type="inferred from homology"/>
<dbReference type="PIRSF" id="PIRSF001488">
    <property type="entry name" value="Tdi_protein"/>
    <property type="match status" value="1"/>
</dbReference>
<keyword evidence="2 7" id="KW-0732">Signal</keyword>
<dbReference type="InterPro" id="IPR017937">
    <property type="entry name" value="Thioredoxin_CS"/>
</dbReference>
<protein>
    <recommendedName>
        <fullName evidence="5">Thiol:disulfide interchange protein</fullName>
    </recommendedName>
</protein>
<dbReference type="AlphaFoldDB" id="A0A136A373"/>
<dbReference type="InterPro" id="IPR050824">
    <property type="entry name" value="Thiol_disulfide_DsbA"/>
</dbReference>
<accession>A0A136A373</accession>
<evidence type="ECO:0000313" key="9">
    <source>
        <dbReference type="EMBL" id="KXI29688.1"/>
    </source>
</evidence>
<dbReference type="CDD" id="cd03019">
    <property type="entry name" value="DsbA_DsbA"/>
    <property type="match status" value="1"/>
</dbReference>
<dbReference type="PANTHER" id="PTHR35891">
    <property type="entry name" value="THIOL:DISULFIDE INTERCHANGE PROTEIN DSBA"/>
    <property type="match status" value="1"/>
</dbReference>